<evidence type="ECO:0000256" key="6">
    <source>
        <dbReference type="ARBA" id="ARBA00022840"/>
    </source>
</evidence>
<dbReference type="GO" id="GO:0005524">
    <property type="term" value="F:ATP binding"/>
    <property type="evidence" value="ECO:0007669"/>
    <property type="project" value="UniProtKB-KW"/>
</dbReference>
<dbReference type="InterPro" id="IPR050352">
    <property type="entry name" value="ABCG_transporters"/>
</dbReference>
<evidence type="ECO:0000259" key="11">
    <source>
        <dbReference type="PROSITE" id="PS50893"/>
    </source>
</evidence>
<accession>A0ABD3AM08</accession>
<evidence type="ECO:0000313" key="13">
    <source>
        <dbReference type="Proteomes" id="UP001630127"/>
    </source>
</evidence>
<dbReference type="FunFam" id="3.40.50.300:FF:000337">
    <property type="entry name" value="ABC transporter G family member 22"/>
    <property type="match status" value="1"/>
</dbReference>
<dbReference type="InterPro" id="IPR017871">
    <property type="entry name" value="ABC_transporter-like_CS"/>
</dbReference>
<keyword evidence="7 10" id="KW-1133">Transmembrane helix</keyword>
<keyword evidence="6" id="KW-0067">ATP-binding</keyword>
<comment type="subcellular location">
    <subcellularLocation>
        <location evidence="1">Membrane</location>
        <topology evidence="1">Multi-pass membrane protein</topology>
    </subcellularLocation>
</comment>
<evidence type="ECO:0000256" key="4">
    <source>
        <dbReference type="ARBA" id="ARBA00022692"/>
    </source>
</evidence>
<evidence type="ECO:0000256" key="3">
    <source>
        <dbReference type="ARBA" id="ARBA00022448"/>
    </source>
</evidence>
<comment type="caution">
    <text evidence="12">The sequence shown here is derived from an EMBL/GenBank/DDBJ whole genome shotgun (WGS) entry which is preliminary data.</text>
</comment>
<dbReference type="InterPro" id="IPR013525">
    <property type="entry name" value="ABC2_TM"/>
</dbReference>
<keyword evidence="13" id="KW-1185">Reference proteome</keyword>
<dbReference type="PROSITE" id="PS00211">
    <property type="entry name" value="ABC_TRANSPORTER_1"/>
    <property type="match status" value="1"/>
</dbReference>
<dbReference type="Pfam" id="PF01061">
    <property type="entry name" value="ABC2_membrane"/>
    <property type="match status" value="1"/>
</dbReference>
<dbReference type="PANTHER" id="PTHR48041">
    <property type="entry name" value="ABC TRANSPORTER G FAMILY MEMBER 28"/>
    <property type="match status" value="1"/>
</dbReference>
<dbReference type="SUPFAM" id="SSF52540">
    <property type="entry name" value="P-loop containing nucleoside triphosphate hydrolases"/>
    <property type="match status" value="1"/>
</dbReference>
<evidence type="ECO:0000256" key="5">
    <source>
        <dbReference type="ARBA" id="ARBA00022741"/>
    </source>
</evidence>
<feature type="compositionally biased region" description="Low complexity" evidence="9">
    <location>
        <begin position="1"/>
        <end position="13"/>
    </location>
</feature>
<dbReference type="InterPro" id="IPR003593">
    <property type="entry name" value="AAA+_ATPase"/>
</dbReference>
<dbReference type="GO" id="GO:0016020">
    <property type="term" value="C:membrane"/>
    <property type="evidence" value="ECO:0007669"/>
    <property type="project" value="UniProtKB-SubCell"/>
</dbReference>
<evidence type="ECO:0000256" key="10">
    <source>
        <dbReference type="SAM" id="Phobius"/>
    </source>
</evidence>
<dbReference type="InterPro" id="IPR027417">
    <property type="entry name" value="P-loop_NTPase"/>
</dbReference>
<evidence type="ECO:0000256" key="8">
    <source>
        <dbReference type="ARBA" id="ARBA00023136"/>
    </source>
</evidence>
<dbReference type="Gene3D" id="3.40.50.300">
    <property type="entry name" value="P-loop containing nucleotide triphosphate hydrolases"/>
    <property type="match status" value="1"/>
</dbReference>
<feature type="transmembrane region" description="Helical" evidence="10">
    <location>
        <begin position="602"/>
        <end position="620"/>
    </location>
</feature>
<evidence type="ECO:0000256" key="1">
    <source>
        <dbReference type="ARBA" id="ARBA00004141"/>
    </source>
</evidence>
<evidence type="ECO:0000313" key="12">
    <source>
        <dbReference type="EMBL" id="KAL3532199.1"/>
    </source>
</evidence>
<evidence type="ECO:0000256" key="7">
    <source>
        <dbReference type="ARBA" id="ARBA00022989"/>
    </source>
</evidence>
<feature type="transmembrane region" description="Helical" evidence="10">
    <location>
        <begin position="660"/>
        <end position="679"/>
    </location>
</feature>
<dbReference type="EMBL" id="JBJUIK010000003">
    <property type="protein sequence ID" value="KAL3532199.1"/>
    <property type="molecule type" value="Genomic_DNA"/>
</dbReference>
<keyword evidence="5" id="KW-0547">Nucleotide-binding</keyword>
<feature type="region of interest" description="Disordered" evidence="9">
    <location>
        <begin position="1"/>
        <end position="77"/>
    </location>
</feature>
<feature type="transmembrane region" description="Helical" evidence="10">
    <location>
        <begin position="550"/>
        <end position="572"/>
    </location>
</feature>
<dbReference type="Proteomes" id="UP001630127">
    <property type="component" value="Unassembled WGS sequence"/>
</dbReference>
<evidence type="ECO:0000256" key="9">
    <source>
        <dbReference type="SAM" id="MobiDB-lite"/>
    </source>
</evidence>
<dbReference type="InterPro" id="IPR003439">
    <property type="entry name" value="ABC_transporter-like_ATP-bd"/>
</dbReference>
<dbReference type="PANTHER" id="PTHR48041:SF94">
    <property type="entry name" value="ABC TRANSPORTER G FAMILY MEMBER 22"/>
    <property type="match status" value="1"/>
</dbReference>
<feature type="compositionally biased region" description="Polar residues" evidence="9">
    <location>
        <begin position="65"/>
        <end position="75"/>
    </location>
</feature>
<protein>
    <recommendedName>
        <fullName evidence="11">ABC transporter domain-containing protein</fullName>
    </recommendedName>
</protein>
<dbReference type="AlphaFoldDB" id="A0ABD3AM08"/>
<gene>
    <name evidence="12" type="ORF">ACH5RR_005720</name>
</gene>
<dbReference type="SMART" id="SM00382">
    <property type="entry name" value="AAA"/>
    <property type="match status" value="1"/>
</dbReference>
<proteinExistence type="inferred from homology"/>
<feature type="domain" description="ABC transporter" evidence="11">
    <location>
        <begin position="157"/>
        <end position="403"/>
    </location>
</feature>
<evidence type="ECO:0000256" key="2">
    <source>
        <dbReference type="ARBA" id="ARBA00005814"/>
    </source>
</evidence>
<reference evidence="12 13" key="1">
    <citation type="submission" date="2024-11" db="EMBL/GenBank/DDBJ databases">
        <title>A near-complete genome assembly of Cinchona calisaya.</title>
        <authorList>
            <person name="Lian D.C."/>
            <person name="Zhao X.W."/>
            <person name="Wei L."/>
        </authorList>
    </citation>
    <scope>NUCLEOTIDE SEQUENCE [LARGE SCALE GENOMIC DNA]</scope>
    <source>
        <tissue evidence="12">Nenye</tissue>
    </source>
</reference>
<keyword evidence="4 10" id="KW-0812">Transmembrane</keyword>
<comment type="similarity">
    <text evidence="2">Belongs to the ABC transporter superfamily. ABCG family. Eye pigment precursor importer (TC 3.A.1.204) subfamily.</text>
</comment>
<keyword evidence="8 10" id="KW-0472">Membrane</keyword>
<dbReference type="Pfam" id="PF00005">
    <property type="entry name" value="ABC_tran"/>
    <property type="match status" value="1"/>
</dbReference>
<feature type="transmembrane region" description="Helical" evidence="10">
    <location>
        <begin position="518"/>
        <end position="538"/>
    </location>
</feature>
<keyword evidence="3" id="KW-0813">Transport</keyword>
<dbReference type="CDD" id="cd03213">
    <property type="entry name" value="ABCG_EPDR"/>
    <property type="match status" value="1"/>
</dbReference>
<sequence>MGDQKTSSTTLLRTRSDQLAETMAAITKSPTHSPNDVAAVGASENGGGSTLSRKSSKRLAMPSPGRSNSGTSGKNTHIRKWNSAQMKFDLDEVSSGAALSRASSASLGLSFSFTGFTMPPDDIADTKPFSDDDTPEDLEAGNRKKKIHTEPTLPIYLKFTEVSYKIVIKGVTSTIEKDILNGITGSVNPGEVLALMGPSGSGKTTLLNLLGGRLREPTAGGTITYNDQPYSKFLKSRIGFVTQDDVLFPHLTVKETLTFAARLRLPTTLTKQEKEQRATDVIYELGLERCQDTMIGGSFVRGVSGGERKRVCIGNEIIINPSLLFLDEPTSGLDSTTALRIVELLQDIAEAGKTVITTIHQPSSRLFHKFDKLILLGKGSLLYFGKASEAMVYFSSIGCSPLIAMNPAEFLLDLANGNLNDVSVPSELEDKVQMGNSETDTRNGRQSPAVVHEYLVEAYETRVAENEKKKLMVPLQIDEEMKSIVCSKKREWGASWVEQFSILFWRGLKERRHDYFSWLRITQVLATAVILGMLWWQSGSNNPKELQDQAGLLFFIAVFWGFFPVFTAIFTFPQERAMLSKERAADMYRLSAYFVARTTSDLPLDLLLPVLFLLVVYFMAGLRLNAGSFFLTVVTVFLCIVAAQGFGLAIGATLMDLKRATTLASVTVMTFMLAGGFFVKKVPEFISWLRYLSFNYHTYKLLLKVQYEHISHTIDGIRIDSGLKEVCVLVGMVVGYRLLAYVSLRRMKLQPGT</sequence>
<feature type="transmembrane region" description="Helical" evidence="10">
    <location>
        <begin position="626"/>
        <end position="648"/>
    </location>
</feature>
<organism evidence="12 13">
    <name type="scientific">Cinchona calisaya</name>
    <dbReference type="NCBI Taxonomy" id="153742"/>
    <lineage>
        <taxon>Eukaryota</taxon>
        <taxon>Viridiplantae</taxon>
        <taxon>Streptophyta</taxon>
        <taxon>Embryophyta</taxon>
        <taxon>Tracheophyta</taxon>
        <taxon>Spermatophyta</taxon>
        <taxon>Magnoliopsida</taxon>
        <taxon>eudicotyledons</taxon>
        <taxon>Gunneridae</taxon>
        <taxon>Pentapetalae</taxon>
        <taxon>asterids</taxon>
        <taxon>lamiids</taxon>
        <taxon>Gentianales</taxon>
        <taxon>Rubiaceae</taxon>
        <taxon>Cinchonoideae</taxon>
        <taxon>Cinchoneae</taxon>
        <taxon>Cinchona</taxon>
    </lineage>
</organism>
<name>A0ABD3AM08_9GENT</name>
<dbReference type="PROSITE" id="PS50893">
    <property type="entry name" value="ABC_TRANSPORTER_2"/>
    <property type="match status" value="1"/>
</dbReference>
<feature type="region of interest" description="Disordered" evidence="9">
    <location>
        <begin position="122"/>
        <end position="142"/>
    </location>
</feature>